<evidence type="ECO:0008006" key="4">
    <source>
        <dbReference type="Google" id="ProtNLM"/>
    </source>
</evidence>
<feature type="signal peptide" evidence="1">
    <location>
        <begin position="1"/>
        <end position="25"/>
    </location>
</feature>
<sequence>MAHTLRPLVLLLSLLITALAAPALAGDRALIDYVGFSEDHRYFAFEEFGIQDGSGFAYANLYVVDLASDSWVPGTPVRVQADDENESLVDIRAEARRLAESHIEQFRIAVPVETIALIGDGVPDNDRQSLGFGLPGFEPGAVRGTYRLSLSSFPAKAASPCQDWFGMEPRGYQLQLMADGVERLLHRDERLPRSRGCPFTYRLYGVVMPFMANSLDNAVALISVYPGGFEGPDRRFLAVPLAP</sequence>
<gene>
    <name evidence="2" type="ORF">A3840_06630</name>
</gene>
<dbReference type="AlphaFoldDB" id="A0A178HZY8"/>
<evidence type="ECO:0000313" key="2">
    <source>
        <dbReference type="EMBL" id="OAM78383.1"/>
    </source>
</evidence>
<proteinExistence type="predicted"/>
<evidence type="ECO:0000256" key="1">
    <source>
        <dbReference type="SAM" id="SignalP"/>
    </source>
</evidence>
<keyword evidence="3" id="KW-1185">Reference proteome</keyword>
<dbReference type="InterPro" id="IPR018725">
    <property type="entry name" value="DUF2259_secreted"/>
</dbReference>
<dbReference type="STRING" id="1770058.A3840_06630"/>
<organism evidence="2 3">
    <name type="scientific">Devosia elaeis</name>
    <dbReference type="NCBI Taxonomy" id="1770058"/>
    <lineage>
        <taxon>Bacteria</taxon>
        <taxon>Pseudomonadati</taxon>
        <taxon>Pseudomonadota</taxon>
        <taxon>Alphaproteobacteria</taxon>
        <taxon>Hyphomicrobiales</taxon>
        <taxon>Devosiaceae</taxon>
        <taxon>Devosia</taxon>
    </lineage>
</organism>
<dbReference type="EMBL" id="LVVY01000071">
    <property type="protein sequence ID" value="OAM78383.1"/>
    <property type="molecule type" value="Genomic_DNA"/>
</dbReference>
<dbReference type="Proteomes" id="UP000078389">
    <property type="component" value="Unassembled WGS sequence"/>
</dbReference>
<feature type="chain" id="PRO_5008088362" description="DUF2259 domain-containing protein" evidence="1">
    <location>
        <begin position="26"/>
        <end position="243"/>
    </location>
</feature>
<dbReference type="RefSeq" id="WP_067453742.1">
    <property type="nucleotide sequence ID" value="NZ_LVVY01000071.1"/>
</dbReference>
<comment type="caution">
    <text evidence="2">The sequence shown here is derived from an EMBL/GenBank/DDBJ whole genome shotgun (WGS) entry which is preliminary data.</text>
</comment>
<reference evidence="2 3" key="1">
    <citation type="submission" date="2016-03" db="EMBL/GenBank/DDBJ databases">
        <title>Genome sequencing of Devosia sp. S37.</title>
        <authorList>
            <person name="Mohd Nor M."/>
        </authorList>
    </citation>
    <scope>NUCLEOTIDE SEQUENCE [LARGE SCALE GENOMIC DNA]</scope>
    <source>
        <strain evidence="2 3">S37</strain>
    </source>
</reference>
<protein>
    <recommendedName>
        <fullName evidence="4">DUF2259 domain-containing protein</fullName>
    </recommendedName>
</protein>
<dbReference type="Pfam" id="PF10016">
    <property type="entry name" value="DUF2259"/>
    <property type="match status" value="1"/>
</dbReference>
<evidence type="ECO:0000313" key="3">
    <source>
        <dbReference type="Proteomes" id="UP000078389"/>
    </source>
</evidence>
<name>A0A178HZY8_9HYPH</name>
<keyword evidence="1" id="KW-0732">Signal</keyword>
<accession>A0A178HZY8</accession>